<reference evidence="3" key="1">
    <citation type="journal article" date="2019" name="Int. J. Syst. Evol. Microbiol.">
        <title>The Global Catalogue of Microorganisms (GCM) 10K type strain sequencing project: providing services to taxonomists for standard genome sequencing and annotation.</title>
        <authorList>
            <consortium name="The Broad Institute Genomics Platform"/>
            <consortium name="The Broad Institute Genome Sequencing Center for Infectious Disease"/>
            <person name="Wu L."/>
            <person name="Ma J."/>
        </authorList>
    </citation>
    <scope>NUCLEOTIDE SEQUENCE [LARGE SCALE GENOMIC DNA]</scope>
    <source>
        <strain evidence="3">CGMCC 1.7064</strain>
    </source>
</reference>
<proteinExistence type="predicted"/>
<organism evidence="2 3">
    <name type="scientific">Citricoccus zhacaiensis</name>
    <dbReference type="NCBI Taxonomy" id="489142"/>
    <lineage>
        <taxon>Bacteria</taxon>
        <taxon>Bacillati</taxon>
        <taxon>Actinomycetota</taxon>
        <taxon>Actinomycetes</taxon>
        <taxon>Micrococcales</taxon>
        <taxon>Micrococcaceae</taxon>
        <taxon>Citricoccus</taxon>
    </lineage>
</organism>
<gene>
    <name evidence="2" type="ORF">GCM10010977_08550</name>
</gene>
<dbReference type="RefSeq" id="WP_188804546.1">
    <property type="nucleotide sequence ID" value="NZ_BAAAOU010000001.1"/>
</dbReference>
<protein>
    <recommendedName>
        <fullName evidence="4">Antitoxin</fullName>
    </recommendedName>
</protein>
<feature type="compositionally biased region" description="Basic and acidic residues" evidence="1">
    <location>
        <begin position="23"/>
        <end position="50"/>
    </location>
</feature>
<comment type="caution">
    <text evidence="2">The sequence shown here is derived from an EMBL/GenBank/DDBJ whole genome shotgun (WGS) entry which is preliminary data.</text>
</comment>
<dbReference type="Proteomes" id="UP000642509">
    <property type="component" value="Unassembled WGS sequence"/>
</dbReference>
<dbReference type="EMBL" id="BMLQ01000002">
    <property type="protein sequence ID" value="GGO42526.1"/>
    <property type="molecule type" value="Genomic_DNA"/>
</dbReference>
<feature type="region of interest" description="Disordered" evidence="1">
    <location>
        <begin position="1"/>
        <end position="50"/>
    </location>
</feature>
<name>A0ABQ2LS65_9MICC</name>
<evidence type="ECO:0000313" key="3">
    <source>
        <dbReference type="Proteomes" id="UP000642509"/>
    </source>
</evidence>
<evidence type="ECO:0000256" key="1">
    <source>
        <dbReference type="SAM" id="MobiDB-lite"/>
    </source>
</evidence>
<sequence length="50" mass="5528">MSGIGDAADKAMQSAQDNPEDVNQPKDLNKDFADKRDKGEQEQGDEKHPQ</sequence>
<evidence type="ECO:0008006" key="4">
    <source>
        <dbReference type="Google" id="ProtNLM"/>
    </source>
</evidence>
<accession>A0ABQ2LS65</accession>
<keyword evidence="3" id="KW-1185">Reference proteome</keyword>
<evidence type="ECO:0000313" key="2">
    <source>
        <dbReference type="EMBL" id="GGO42526.1"/>
    </source>
</evidence>